<proteinExistence type="predicted"/>
<dbReference type="InterPro" id="IPR015867">
    <property type="entry name" value="N-reg_PII/ATP_PRibTrfase_C"/>
</dbReference>
<comment type="caution">
    <text evidence="1">The sequence shown here is derived from an EMBL/GenBank/DDBJ whole genome shotgun (WGS) entry which is preliminary data.</text>
</comment>
<dbReference type="InterPro" id="IPR002187">
    <property type="entry name" value="N-reg_PII"/>
</dbReference>
<dbReference type="RefSeq" id="WP_283763820.1">
    <property type="nucleotide sequence ID" value="NZ_JAQPOK010000125.1"/>
</dbReference>
<organism evidence="1 2">
    <name type="scientific">Roseofilum halophilum BLCC-M91</name>
    <dbReference type="NCBI Taxonomy" id="3022259"/>
    <lineage>
        <taxon>Bacteria</taxon>
        <taxon>Bacillati</taxon>
        <taxon>Cyanobacteriota</taxon>
        <taxon>Cyanophyceae</taxon>
        <taxon>Desertifilales</taxon>
        <taxon>Desertifilaceae</taxon>
        <taxon>Roseofilum</taxon>
        <taxon>Roseofilum halophilum</taxon>
    </lineage>
</organism>
<dbReference type="Pfam" id="PF00543">
    <property type="entry name" value="P-II"/>
    <property type="match status" value="1"/>
</dbReference>
<keyword evidence="2" id="KW-1185">Reference proteome</keyword>
<evidence type="ECO:0000313" key="1">
    <source>
        <dbReference type="EMBL" id="MDJ1180518.1"/>
    </source>
</evidence>
<evidence type="ECO:0000313" key="2">
    <source>
        <dbReference type="Proteomes" id="UP001231370"/>
    </source>
</evidence>
<dbReference type="Gene3D" id="3.30.70.120">
    <property type="match status" value="1"/>
</dbReference>
<dbReference type="EMBL" id="JAQPOK010000125">
    <property type="protein sequence ID" value="MDJ1180518.1"/>
    <property type="molecule type" value="Genomic_DNA"/>
</dbReference>
<gene>
    <name evidence="1" type="ORF">PJF56_16780</name>
</gene>
<protein>
    <submittedName>
        <fullName evidence="1">P-II family nitrogen regulator</fullName>
    </submittedName>
</protein>
<dbReference type="SUPFAM" id="SSF54913">
    <property type="entry name" value="GlnB-like"/>
    <property type="match status" value="1"/>
</dbReference>
<name>A0ABT7BQE8_9CYAN</name>
<dbReference type="Proteomes" id="UP001231370">
    <property type="component" value="Unassembled WGS sequence"/>
</dbReference>
<reference evidence="1 2" key="1">
    <citation type="submission" date="2023-01" db="EMBL/GenBank/DDBJ databases">
        <title>Novel diversity within Roseofilum (Cyanobacteria; Desertifilaceae) from marine benthic mats with descriptions of four novel species.</title>
        <authorList>
            <person name="Wang Y."/>
            <person name="Berthold D.E."/>
            <person name="Hu J."/>
            <person name="Lefler F.W."/>
            <person name="Laughinghouse H.D. IV."/>
        </authorList>
    </citation>
    <scope>NUCLEOTIDE SEQUENCE [LARGE SCALE GENOMIC DNA]</scope>
    <source>
        <strain evidence="1 2">BLCC-M91</strain>
    </source>
</reference>
<accession>A0ABT7BQE8</accession>
<dbReference type="InterPro" id="IPR011322">
    <property type="entry name" value="N-reg_PII-like_a/b"/>
</dbReference>
<sequence>MHPVTRIEIIADEVEMHKITEVLDQTEVSNYTVIPNILHKNIQGTVTNDAAITGLGNTYVFAYCLPDKVKPVLEQIRPILNKFGGTCYISSVMEVHSLHCVRHD</sequence>